<dbReference type="EMBL" id="CALQ01001163">
    <property type="protein sequence ID" value="CCM16819.1"/>
    <property type="molecule type" value="Genomic_DNA"/>
</dbReference>
<protein>
    <submittedName>
        <fullName evidence="1">Uncharacterized protein</fullName>
    </submittedName>
</protein>
<proteinExistence type="predicted"/>
<accession>A0A1E1IZS3</accession>
<organism evidence="1">
    <name type="scientific">Leishmania guyanensis</name>
    <dbReference type="NCBI Taxonomy" id="5670"/>
    <lineage>
        <taxon>Eukaryota</taxon>
        <taxon>Discoba</taxon>
        <taxon>Euglenozoa</taxon>
        <taxon>Kinetoplastea</taxon>
        <taxon>Metakinetoplastina</taxon>
        <taxon>Trypanosomatida</taxon>
        <taxon>Trypanosomatidae</taxon>
        <taxon>Leishmaniinae</taxon>
        <taxon>Leishmania</taxon>
        <taxon>Leishmania guyanensis species complex</taxon>
    </lineage>
</organism>
<dbReference type="AlphaFoldDB" id="A0A1E1IZS3"/>
<gene>
    <name evidence="1" type="primary">LgM4147LRVhigh.27.01470.00040</name>
    <name evidence="1" type="ORF">BN36_2743210</name>
</gene>
<evidence type="ECO:0000313" key="1">
    <source>
        <dbReference type="EMBL" id="CCM16819.1"/>
    </source>
</evidence>
<reference evidence="1" key="1">
    <citation type="submission" date="2012-08" db="EMBL/GenBank/DDBJ databases">
        <title>Comparative genomics of metastatic and non-metastatic Leishmania guyanensis provides insights into polygenic factors involved in Leishmania RNA virus infection.</title>
        <authorList>
            <person name="Smith D."/>
            <person name="Hertz-Fowler C."/>
            <person name="Martin R."/>
            <person name="Dickens N."/>
            <person name="Fasel N."/>
            <person name="Falquet L."/>
            <person name="Beverley S."/>
            <person name="Zangger H."/>
            <person name="Calderon-Copete S."/>
            <person name="Mottram J."/>
            <person name="Xenarios I."/>
        </authorList>
    </citation>
    <scope>NUCLEOTIDE SEQUENCE</scope>
    <source>
        <strain evidence="1">MHOM/BR/75/M4147/SSU:IR2SAT-LUC</strain>
    </source>
</reference>
<name>A0A1E1IZS3_LEIGU</name>
<sequence>MLALYCIASLGVAVRPLFPSPCTMKRLQLVCPAAMVPGCGAAMQCSRRWNLLEHRTKGSPYMKHLDLYARRDPQLAPYLLREVDIEYKRKCRKVSFLVWVAVFTVAVAWQTRMQGEALHYMRLYASYVRAEQDAKDEDNIKRRKAFVGVINVVKNAFDRDQRWTAADEAKALKELR</sequence>